<gene>
    <name evidence="1" type="ORF">EAX62_00340</name>
</gene>
<accession>A0A3M0G9P5</accession>
<comment type="caution">
    <text evidence="1">The sequence shown here is derived from an EMBL/GenBank/DDBJ whole genome shotgun (WGS) entry which is preliminary data.</text>
</comment>
<protein>
    <recommendedName>
        <fullName evidence="3">Coenzyme F420 biosynthesis-associated protein</fullName>
    </recommendedName>
</protein>
<dbReference type="InterPro" id="IPR042271">
    <property type="entry name" value="Zinicin_2_N"/>
</dbReference>
<evidence type="ECO:0000313" key="1">
    <source>
        <dbReference type="EMBL" id="RMB61168.1"/>
    </source>
</evidence>
<sequence>MWLLMHTLPPIDWSLARRVARPIAGPLPEVTRREALSLVSSLRLAARRAGPLAAQASELNGSPAGKVIVCDRDTWAGGAGAMVGGLLGELSLLESDAGVVRTLRAAGHGILAGLAFGVVGRHLLGQYDPATSQLFLLAPNILQLQRARGFVAEDFQLWVATHEQTHAVQFSAAPWLRAHLQERFDIVALDEVDASDVVRGLVGGRGLSSSMASPEAHEALSEVTSTMTLLEGHADYVSDVVGATHIPSVRTLRAAFARTGTASTMARLLPALDKGAQYRDGLRFCRRVAARAGADGLAAAFDAPENLPRMGEIAEPHTWLRRVHGTS</sequence>
<proteinExistence type="predicted"/>
<evidence type="ECO:0000313" key="2">
    <source>
        <dbReference type="Proteomes" id="UP000275256"/>
    </source>
</evidence>
<dbReference type="NCBIfam" id="TIGR03624">
    <property type="entry name" value="putative hydrolase"/>
    <property type="match status" value="1"/>
</dbReference>
<dbReference type="NCBIfam" id="TIGR03883">
    <property type="entry name" value="DUF2342_F420"/>
    <property type="match status" value="1"/>
</dbReference>
<dbReference type="EMBL" id="REFW01000001">
    <property type="protein sequence ID" value="RMB61168.1"/>
    <property type="molecule type" value="Genomic_DNA"/>
</dbReference>
<organism evidence="1 2">
    <name type="scientific">Tessaracoccus antarcticus</name>
    <dbReference type="NCBI Taxonomy" id="2479848"/>
    <lineage>
        <taxon>Bacteria</taxon>
        <taxon>Bacillati</taxon>
        <taxon>Actinomycetota</taxon>
        <taxon>Actinomycetes</taxon>
        <taxon>Propionibacteriales</taxon>
        <taxon>Propionibacteriaceae</taxon>
        <taxon>Tessaracoccus</taxon>
    </lineage>
</organism>
<evidence type="ECO:0008006" key="3">
    <source>
        <dbReference type="Google" id="ProtNLM"/>
    </source>
</evidence>
<dbReference type="AlphaFoldDB" id="A0A3M0G9P5"/>
<dbReference type="PANTHER" id="PTHR39420:SF1">
    <property type="entry name" value="HYDROLASE"/>
    <property type="match status" value="1"/>
</dbReference>
<dbReference type="Proteomes" id="UP000275256">
    <property type="component" value="Unassembled WGS sequence"/>
</dbReference>
<dbReference type="Gene3D" id="1.20.150.30">
    <property type="entry name" value="Zincin-like metallopeptidase, N-terminal domain"/>
    <property type="match status" value="1"/>
</dbReference>
<dbReference type="Pfam" id="PF10103">
    <property type="entry name" value="Zincin_2"/>
    <property type="match status" value="1"/>
</dbReference>
<dbReference type="InterPro" id="IPR022454">
    <property type="entry name" value="CHP03883_F420-assoc"/>
</dbReference>
<keyword evidence="2" id="KW-1185">Reference proteome</keyword>
<reference evidence="1 2" key="1">
    <citation type="submission" date="2018-10" db="EMBL/GenBank/DDBJ databases">
        <title>Tessaracoccus antarcticuss sp. nov., isolated from sediment.</title>
        <authorList>
            <person name="Zhou L.Y."/>
            <person name="Du Z.J."/>
        </authorList>
    </citation>
    <scope>NUCLEOTIDE SEQUENCE [LARGE SCALE GENOMIC DNA]</scope>
    <source>
        <strain evidence="1 2">JDX10</strain>
    </source>
</reference>
<dbReference type="SUPFAM" id="SSF55486">
    <property type="entry name" value="Metalloproteases ('zincins'), catalytic domain"/>
    <property type="match status" value="1"/>
</dbReference>
<dbReference type="InterPro" id="IPR018766">
    <property type="entry name" value="Zinicin_2"/>
</dbReference>
<name>A0A3M0G9P5_9ACTN</name>
<dbReference type="PANTHER" id="PTHR39420">
    <property type="match status" value="1"/>
</dbReference>